<organism evidence="2 3">
    <name type="scientific">Fragilariopsis cylindrus CCMP1102</name>
    <dbReference type="NCBI Taxonomy" id="635003"/>
    <lineage>
        <taxon>Eukaryota</taxon>
        <taxon>Sar</taxon>
        <taxon>Stramenopiles</taxon>
        <taxon>Ochrophyta</taxon>
        <taxon>Bacillariophyta</taxon>
        <taxon>Bacillariophyceae</taxon>
        <taxon>Bacillariophycidae</taxon>
        <taxon>Bacillariales</taxon>
        <taxon>Bacillariaceae</taxon>
        <taxon>Fragilariopsis</taxon>
    </lineage>
</organism>
<sequence>MSADSQQTTFTRQATILRKNLGEWDNILHNPRGEDWPKMLGRLNAALNQTSTLDNSIEDVMEHFVYLPKQATANPQDIPFFLSTKLDSSTSDDRTASSTKKSSSRKKKDTTVHDLLALGDPVKVFSKYEDQAARLAQEYEEEMVRF</sequence>
<protein>
    <submittedName>
        <fullName evidence="2">Uncharacterized protein</fullName>
    </submittedName>
</protein>
<gene>
    <name evidence="2" type="ORF">FRACYDRAFT_239837</name>
</gene>
<evidence type="ECO:0000313" key="2">
    <source>
        <dbReference type="EMBL" id="OEU15160.1"/>
    </source>
</evidence>
<name>A0A1E7FAF9_9STRA</name>
<dbReference type="KEGG" id="fcy:FRACYDRAFT_239837"/>
<dbReference type="Proteomes" id="UP000095751">
    <property type="component" value="Unassembled WGS sequence"/>
</dbReference>
<dbReference type="InParanoid" id="A0A1E7FAF9"/>
<accession>A0A1E7FAF9</accession>
<proteinExistence type="predicted"/>
<dbReference type="EMBL" id="KV784359">
    <property type="protein sequence ID" value="OEU15160.1"/>
    <property type="molecule type" value="Genomic_DNA"/>
</dbReference>
<feature type="region of interest" description="Disordered" evidence="1">
    <location>
        <begin position="83"/>
        <end position="111"/>
    </location>
</feature>
<evidence type="ECO:0000313" key="3">
    <source>
        <dbReference type="Proteomes" id="UP000095751"/>
    </source>
</evidence>
<dbReference type="AlphaFoldDB" id="A0A1E7FAF9"/>
<evidence type="ECO:0000256" key="1">
    <source>
        <dbReference type="SAM" id="MobiDB-lite"/>
    </source>
</evidence>
<reference evidence="2 3" key="1">
    <citation type="submission" date="2016-09" db="EMBL/GenBank/DDBJ databases">
        <title>Extensive genetic diversity and differential bi-allelic expression allows diatom success in the polar Southern Ocean.</title>
        <authorList>
            <consortium name="DOE Joint Genome Institute"/>
            <person name="Mock T."/>
            <person name="Otillar R.P."/>
            <person name="Strauss J."/>
            <person name="Dupont C."/>
            <person name="Frickenhaus S."/>
            <person name="Maumus F."/>
            <person name="Mcmullan M."/>
            <person name="Sanges R."/>
            <person name="Schmutz J."/>
            <person name="Toseland A."/>
            <person name="Valas R."/>
            <person name="Veluchamy A."/>
            <person name="Ward B.J."/>
            <person name="Allen A."/>
            <person name="Barry K."/>
            <person name="Falciatore A."/>
            <person name="Ferrante M."/>
            <person name="Fortunato A.E."/>
            <person name="Gloeckner G."/>
            <person name="Gruber A."/>
            <person name="Hipkin R."/>
            <person name="Janech M."/>
            <person name="Kroth P."/>
            <person name="Leese F."/>
            <person name="Lindquist E."/>
            <person name="Lyon B.R."/>
            <person name="Martin J."/>
            <person name="Mayer C."/>
            <person name="Parker M."/>
            <person name="Quesneville H."/>
            <person name="Raymond J."/>
            <person name="Uhlig C."/>
            <person name="Valentin K.U."/>
            <person name="Worden A.Z."/>
            <person name="Armbrust E.V."/>
            <person name="Bowler C."/>
            <person name="Green B."/>
            <person name="Moulton V."/>
            <person name="Van Oosterhout C."/>
            <person name="Grigoriev I."/>
        </authorList>
    </citation>
    <scope>NUCLEOTIDE SEQUENCE [LARGE SCALE GENOMIC DNA]</scope>
    <source>
        <strain evidence="2 3">CCMP1102</strain>
    </source>
</reference>
<keyword evidence="3" id="KW-1185">Reference proteome</keyword>
<dbReference type="OrthoDB" id="38140at2759"/>